<dbReference type="GO" id="GO:0032259">
    <property type="term" value="P:methylation"/>
    <property type="evidence" value="ECO:0007669"/>
    <property type="project" value="UniProtKB-KW"/>
</dbReference>
<evidence type="ECO:0000313" key="13">
    <source>
        <dbReference type="Proteomes" id="UP000243073"/>
    </source>
</evidence>
<feature type="domain" description="Ribosomal RNA methyltransferase FtsJ" evidence="9">
    <location>
        <begin position="185"/>
        <end position="277"/>
    </location>
</feature>
<dbReference type="GO" id="GO:0005737">
    <property type="term" value="C:cytoplasm"/>
    <property type="evidence" value="ECO:0007669"/>
    <property type="project" value="UniProtKB-SubCell"/>
</dbReference>
<dbReference type="InterPro" id="IPR040739">
    <property type="entry name" value="RlmM_FDX"/>
</dbReference>
<dbReference type="InterPro" id="IPR002877">
    <property type="entry name" value="RNA_MeTrfase_FtsJ_dom"/>
</dbReference>
<dbReference type="STRING" id="1414654.BFR47_03300"/>
<dbReference type="EMBL" id="MDKE01000033">
    <property type="protein sequence ID" value="OIN07652.1"/>
    <property type="molecule type" value="Genomic_DNA"/>
</dbReference>
<proteinExistence type="inferred from homology"/>
<comment type="subunit">
    <text evidence="6">Monomer.</text>
</comment>
<evidence type="ECO:0000313" key="12">
    <source>
        <dbReference type="EMBL" id="OIN07652.1"/>
    </source>
</evidence>
<protein>
    <recommendedName>
        <fullName evidence="6">Ribosomal RNA large subunit methyltransferase M</fullName>
        <ecNumber evidence="6">2.1.1.186</ecNumber>
    </recommendedName>
    <alternativeName>
        <fullName evidence="6">23S rRNA (cytidine2498-2'-O)-methyltransferase</fullName>
    </alternativeName>
    <alternativeName>
        <fullName evidence="6">23S rRNA 2'-O-ribose methyltransferase RlmM</fullName>
    </alternativeName>
</protein>
<dbReference type="AlphaFoldDB" id="A0A1J4QDV3"/>
<dbReference type="InterPro" id="IPR011224">
    <property type="entry name" value="rRNA_MeTrfase_M"/>
</dbReference>
<feature type="binding site" evidence="6 8">
    <location>
        <position position="239"/>
    </location>
    <ligand>
        <name>S-adenosyl-L-methionine</name>
        <dbReference type="ChEBI" id="CHEBI:59789"/>
    </ligand>
</feature>
<comment type="similarity">
    <text evidence="6">Belongs to the class I-like SAM-binding methyltransferase superfamily. RNA methyltransferase RlmE family. RlmM subfamily.</text>
</comment>
<feature type="domain" description="Ribosomal RNA large subunit methyltransferase M THUMP-like" evidence="11">
    <location>
        <begin position="84"/>
        <end position="163"/>
    </location>
</feature>
<dbReference type="Gene3D" id="3.30.2300.20">
    <property type="match status" value="1"/>
</dbReference>
<feature type="binding site" evidence="6 8">
    <location>
        <position position="276"/>
    </location>
    <ligand>
        <name>S-adenosyl-L-methionine</name>
        <dbReference type="ChEBI" id="CHEBI:59789"/>
    </ligand>
</feature>
<keyword evidence="13" id="KW-1185">Reference proteome</keyword>
<organism evidence="12 13">
    <name type="scientific">Oceanisphaera psychrotolerans</name>
    <dbReference type="NCBI Taxonomy" id="1414654"/>
    <lineage>
        <taxon>Bacteria</taxon>
        <taxon>Pseudomonadati</taxon>
        <taxon>Pseudomonadota</taxon>
        <taxon>Gammaproteobacteria</taxon>
        <taxon>Aeromonadales</taxon>
        <taxon>Aeromonadaceae</taxon>
        <taxon>Oceanisphaera</taxon>
    </lineage>
</organism>
<dbReference type="InterPro" id="IPR029063">
    <property type="entry name" value="SAM-dependent_MTases_sf"/>
</dbReference>
<dbReference type="SUPFAM" id="SSF53335">
    <property type="entry name" value="S-adenosyl-L-methionine-dependent methyltransferases"/>
    <property type="match status" value="1"/>
</dbReference>
<keyword evidence="1 6" id="KW-0963">Cytoplasm</keyword>
<dbReference type="Gene3D" id="3.30.70.2810">
    <property type="match status" value="1"/>
</dbReference>
<evidence type="ECO:0000256" key="2">
    <source>
        <dbReference type="ARBA" id="ARBA00022552"/>
    </source>
</evidence>
<comment type="catalytic activity">
    <reaction evidence="6">
        <text>cytidine(2498) in 23S rRNA + S-adenosyl-L-methionine = 2'-O-methylcytidine(2498) in 23S rRNA + S-adenosyl-L-homocysteine + H(+)</text>
        <dbReference type="Rhea" id="RHEA:42788"/>
        <dbReference type="Rhea" id="RHEA-COMP:10244"/>
        <dbReference type="Rhea" id="RHEA-COMP:10245"/>
        <dbReference type="ChEBI" id="CHEBI:15378"/>
        <dbReference type="ChEBI" id="CHEBI:57856"/>
        <dbReference type="ChEBI" id="CHEBI:59789"/>
        <dbReference type="ChEBI" id="CHEBI:74495"/>
        <dbReference type="ChEBI" id="CHEBI:82748"/>
        <dbReference type="EC" id="2.1.1.186"/>
    </reaction>
</comment>
<feature type="domain" description="RlmM ferredoxin-like" evidence="10">
    <location>
        <begin position="1"/>
        <end position="71"/>
    </location>
</feature>
<evidence type="ECO:0000256" key="3">
    <source>
        <dbReference type="ARBA" id="ARBA00022603"/>
    </source>
</evidence>
<gene>
    <name evidence="6" type="primary">rlmM</name>
    <name evidence="12" type="ORF">BFR47_03300</name>
</gene>
<dbReference type="GO" id="GO:0006364">
    <property type="term" value="P:rRNA processing"/>
    <property type="evidence" value="ECO:0007669"/>
    <property type="project" value="UniProtKB-UniRule"/>
</dbReference>
<sequence>MKQLLIYCRPGFEKEAAAEIQDRAGQFGCPGFARAKDDSGFVIYECFQPDDADLLARKLLFRELIFARQMLVVWAELDDLPLDDRISPLLEAAEGMELCGDIRVETPDTNDGKELSRFCRKFTVPMRQALRGKGLLTRHETRHRPVLHLFFMANNHVILGYSYSFNNSPFHMGIPRLRFPADAPSRSSLKLEEAFHVFIPREEWETRLTSGLKAVDLGAAPGGWTYQLVSRGMMVTAIDNGPMSPSLMDTGQVKHYREDGFTWRPARKNTYWLVCDMVEKPARVVATMADWLVNEDCQEAMFNLKLPMKKRYGEAVYNLQQLKDKLAELGGFHVQAKQLYHDREEITVHVYQPRKVAKLQPKE</sequence>
<evidence type="ECO:0000256" key="7">
    <source>
        <dbReference type="PIRSR" id="PIRSR028774-1"/>
    </source>
</evidence>
<feature type="binding site" evidence="6 8">
    <location>
        <position position="259"/>
    </location>
    <ligand>
        <name>S-adenosyl-L-methionine</name>
        <dbReference type="ChEBI" id="CHEBI:59789"/>
    </ligand>
</feature>
<dbReference type="Pfam" id="PF01728">
    <property type="entry name" value="FtsJ"/>
    <property type="match status" value="1"/>
</dbReference>
<feature type="binding site" evidence="6 8">
    <location>
        <position position="187"/>
    </location>
    <ligand>
        <name>S-adenosyl-L-methionine</name>
        <dbReference type="ChEBI" id="CHEBI:59789"/>
    </ligand>
</feature>
<dbReference type="EC" id="2.1.1.186" evidence="6"/>
<comment type="function">
    <text evidence="6">Catalyzes the 2'-O-methylation at nucleotide C2498 in 23S rRNA.</text>
</comment>
<evidence type="ECO:0000259" key="11">
    <source>
        <dbReference type="Pfam" id="PF21239"/>
    </source>
</evidence>
<evidence type="ECO:0000256" key="4">
    <source>
        <dbReference type="ARBA" id="ARBA00022679"/>
    </source>
</evidence>
<dbReference type="InterPro" id="IPR048646">
    <property type="entry name" value="RlmM_THUMP-like"/>
</dbReference>
<dbReference type="GO" id="GO:0008757">
    <property type="term" value="F:S-adenosylmethionine-dependent methyltransferase activity"/>
    <property type="evidence" value="ECO:0007669"/>
    <property type="project" value="UniProtKB-UniRule"/>
</dbReference>
<dbReference type="PANTHER" id="PTHR37524">
    <property type="entry name" value="RIBOSOMAL RNA LARGE SUBUNIT METHYLTRANSFERASE M"/>
    <property type="match status" value="1"/>
</dbReference>
<keyword evidence="2 6" id="KW-0698">rRNA processing</keyword>
<dbReference type="PANTHER" id="PTHR37524:SF2">
    <property type="entry name" value="RIBOSOMAL RNA METHYLTRANSFERASE FTSJ DOMAIN-CONTAINING PROTEIN"/>
    <property type="match status" value="1"/>
</dbReference>
<reference evidence="12 13" key="1">
    <citation type="submission" date="2016-07" db="EMBL/GenBank/DDBJ databases">
        <title>Draft Genome Sequence of Oceanisphaera psychrotolerans, isolated from coastal sediment samples.</title>
        <authorList>
            <person name="Zhuo S."/>
            <person name="Ruan Z."/>
        </authorList>
    </citation>
    <scope>NUCLEOTIDE SEQUENCE [LARGE SCALE GENOMIC DNA]</scope>
    <source>
        <strain evidence="12 13">LAM-WHM-ZC</strain>
    </source>
</reference>
<keyword evidence="5 6" id="KW-0949">S-adenosyl-L-methionine</keyword>
<dbReference type="RefSeq" id="WP_071473271.1">
    <property type="nucleotide sequence ID" value="NZ_MDKE01000033.1"/>
</dbReference>
<dbReference type="HAMAP" id="MF_01551">
    <property type="entry name" value="23SrRNA_methyltr_M"/>
    <property type="match status" value="1"/>
</dbReference>
<name>A0A1J4QDV3_9GAMM</name>
<dbReference type="Gene3D" id="3.40.50.150">
    <property type="entry name" value="Vaccinia Virus protein VP39"/>
    <property type="match status" value="1"/>
</dbReference>
<dbReference type="Pfam" id="PF18125">
    <property type="entry name" value="RlmM_FDX"/>
    <property type="match status" value="1"/>
</dbReference>
<dbReference type="Pfam" id="PF21239">
    <property type="entry name" value="RLMM_N"/>
    <property type="match status" value="1"/>
</dbReference>
<evidence type="ECO:0000256" key="6">
    <source>
        <dbReference type="HAMAP-Rule" id="MF_01551"/>
    </source>
</evidence>
<accession>A0A1J4QDV3</accession>
<keyword evidence="3 6" id="KW-0489">Methyltransferase</keyword>
<evidence type="ECO:0000259" key="9">
    <source>
        <dbReference type="Pfam" id="PF01728"/>
    </source>
</evidence>
<feature type="binding site" evidence="6 8">
    <location>
        <begin position="220"/>
        <end position="223"/>
    </location>
    <ligand>
        <name>S-adenosyl-L-methionine</name>
        <dbReference type="ChEBI" id="CHEBI:59789"/>
    </ligand>
</feature>
<dbReference type="Proteomes" id="UP000243073">
    <property type="component" value="Unassembled WGS sequence"/>
</dbReference>
<keyword evidence="4 6" id="KW-0808">Transferase</keyword>
<feature type="active site" description="Proton acceptor" evidence="6 7">
    <location>
        <position position="305"/>
    </location>
</feature>
<comment type="caution">
    <text evidence="12">The sequence shown here is derived from an EMBL/GenBank/DDBJ whole genome shotgun (WGS) entry which is preliminary data.</text>
</comment>
<dbReference type="OrthoDB" id="154490at2"/>
<evidence type="ECO:0000256" key="8">
    <source>
        <dbReference type="PIRSR" id="PIRSR028774-2"/>
    </source>
</evidence>
<comment type="subcellular location">
    <subcellularLocation>
        <location evidence="6">Cytoplasm</location>
    </subcellularLocation>
</comment>
<evidence type="ECO:0000256" key="5">
    <source>
        <dbReference type="ARBA" id="ARBA00022691"/>
    </source>
</evidence>
<dbReference type="PIRSF" id="PIRSF028774">
    <property type="entry name" value="UCP028774"/>
    <property type="match status" value="1"/>
</dbReference>
<dbReference type="NCBIfam" id="NF008734">
    <property type="entry name" value="PRK11760.1"/>
    <property type="match status" value="1"/>
</dbReference>
<evidence type="ECO:0000259" key="10">
    <source>
        <dbReference type="Pfam" id="PF18125"/>
    </source>
</evidence>
<evidence type="ECO:0000256" key="1">
    <source>
        <dbReference type="ARBA" id="ARBA00022490"/>
    </source>
</evidence>